<evidence type="ECO:0000313" key="2">
    <source>
        <dbReference type="EMBL" id="TCK59078.1"/>
    </source>
</evidence>
<keyword evidence="2" id="KW-0808">Transferase</keyword>
<reference evidence="2 3" key="1">
    <citation type="submission" date="2019-03" db="EMBL/GenBank/DDBJ databases">
        <title>Genomic Encyclopedia of Type Strains, Phase IV (KMG-IV): sequencing the most valuable type-strain genomes for metagenomic binning, comparative biology and taxonomic classification.</title>
        <authorList>
            <person name="Goeker M."/>
        </authorList>
    </citation>
    <scope>NUCLEOTIDE SEQUENCE [LARGE SCALE GENOMIC DNA]</scope>
    <source>
        <strain evidence="2 3">DSM 18577</strain>
    </source>
</reference>
<name>A0A4R1K4M2_9GAMM</name>
<dbReference type="GO" id="GO:0016758">
    <property type="term" value="F:hexosyltransferase activity"/>
    <property type="evidence" value="ECO:0007669"/>
    <property type="project" value="UniProtKB-ARBA"/>
</dbReference>
<evidence type="ECO:0000313" key="3">
    <source>
        <dbReference type="Proteomes" id="UP000295565"/>
    </source>
</evidence>
<dbReference type="PANTHER" id="PTHR22916:SF3">
    <property type="entry name" value="UDP-GLCNAC:BETAGAL BETA-1,3-N-ACETYLGLUCOSAMINYLTRANSFERASE-LIKE PROTEIN 1"/>
    <property type="match status" value="1"/>
</dbReference>
<comment type="caution">
    <text evidence="2">The sequence shown here is derived from an EMBL/GenBank/DDBJ whole genome shotgun (WGS) entry which is preliminary data.</text>
</comment>
<organism evidence="2 3">
    <name type="scientific">Celerinatantimonas diazotrophica</name>
    <dbReference type="NCBI Taxonomy" id="412034"/>
    <lineage>
        <taxon>Bacteria</taxon>
        <taxon>Pseudomonadati</taxon>
        <taxon>Pseudomonadota</taxon>
        <taxon>Gammaproteobacteria</taxon>
        <taxon>Celerinatantimonadaceae</taxon>
        <taxon>Celerinatantimonas</taxon>
    </lineage>
</organism>
<dbReference type="InterPro" id="IPR001173">
    <property type="entry name" value="Glyco_trans_2-like"/>
</dbReference>
<gene>
    <name evidence="2" type="ORF">EV690_1243</name>
</gene>
<dbReference type="InterPro" id="IPR029044">
    <property type="entry name" value="Nucleotide-diphossugar_trans"/>
</dbReference>
<dbReference type="Proteomes" id="UP000295565">
    <property type="component" value="Unassembled WGS sequence"/>
</dbReference>
<proteinExistence type="predicted"/>
<dbReference type="PANTHER" id="PTHR22916">
    <property type="entry name" value="GLYCOSYLTRANSFERASE"/>
    <property type="match status" value="1"/>
</dbReference>
<protein>
    <submittedName>
        <fullName evidence="2">GT2 family glycosyltransferase</fullName>
    </submittedName>
</protein>
<dbReference type="SUPFAM" id="SSF53448">
    <property type="entry name" value="Nucleotide-diphospho-sugar transferases"/>
    <property type="match status" value="1"/>
</dbReference>
<dbReference type="Gene3D" id="3.90.550.10">
    <property type="entry name" value="Spore Coat Polysaccharide Biosynthesis Protein SpsA, Chain A"/>
    <property type="match status" value="1"/>
</dbReference>
<sequence length="338" mass="39483">MLYNKFNVCAVIVTYSNRFGLLKQVIKSCIENEISTIIVVDNNSTSESKEQLVLFEQKYSKVLQVIYLDKNFGSAGGYKIGLQRALEQKCDYIYLLDDDNKLKHNAVSKLVDEWTKLVDIDNKEEQLALLSYRSDRTIYKEAIIKNNPSYILGMKNSFLGFHILDIPFKIIKFIKKKFIKVAYRKDCGINSGKVLVAPYGGMFFHKQLIKKIGLPNELFFVYADDYEWSYRIPNIYLVLDSQIEDIDISWNLKKISSPFYTYLNNGSDFRVYYSVRNRVYFEQSIVNNRYSYSINKAVFLFFLFFYRNCSNKSRYEIFKKAVIDGLSGNLGETFDMGI</sequence>
<feature type="domain" description="Glycosyltransferase 2-like" evidence="1">
    <location>
        <begin position="11"/>
        <end position="116"/>
    </location>
</feature>
<dbReference type="EMBL" id="SMGD01000011">
    <property type="protein sequence ID" value="TCK59078.1"/>
    <property type="molecule type" value="Genomic_DNA"/>
</dbReference>
<dbReference type="AlphaFoldDB" id="A0A4R1K4M2"/>
<accession>A0A4R1K4M2</accession>
<dbReference type="Pfam" id="PF00535">
    <property type="entry name" value="Glycos_transf_2"/>
    <property type="match status" value="1"/>
</dbReference>
<evidence type="ECO:0000259" key="1">
    <source>
        <dbReference type="Pfam" id="PF00535"/>
    </source>
</evidence>
<keyword evidence="3" id="KW-1185">Reference proteome</keyword>